<dbReference type="EMBL" id="JAPEVI010000003">
    <property type="protein sequence ID" value="MCX2723859.1"/>
    <property type="molecule type" value="Genomic_DNA"/>
</dbReference>
<sequence>MTRAIARQIRNWKKNRPKVISSGGSSIDRYLAMMSMTGIISIAEDIRKIARSGF</sequence>
<reference evidence="1 2" key="1">
    <citation type="journal article" date="2016" name="Int. J. Syst. Evol. Microbiol.">
        <title>Labrenzia salina sp. nov., isolated from the rhizosphere of the halophyte Arthrocnemum macrostachyum.</title>
        <authorList>
            <person name="Camacho M."/>
            <person name="Redondo-Gomez S."/>
            <person name="Rodriguez-Llorente I."/>
            <person name="Rohde M."/>
            <person name="Sproer C."/>
            <person name="Schumann P."/>
            <person name="Klenk H.P."/>
            <person name="Montero-Calasanz M.D.C."/>
        </authorList>
    </citation>
    <scope>NUCLEOTIDE SEQUENCE [LARGE SCALE GENOMIC DNA]</scope>
    <source>
        <strain evidence="1 2">DSM 29163</strain>
    </source>
</reference>
<accession>A0ABT3R3T7</accession>
<gene>
    <name evidence="1" type="ORF">ON753_16015</name>
</gene>
<name>A0ABT3R3T7_9HYPH</name>
<dbReference type="Proteomes" id="UP001300261">
    <property type="component" value="Unassembled WGS sequence"/>
</dbReference>
<protein>
    <submittedName>
        <fullName evidence="1">Uncharacterized protein</fullName>
    </submittedName>
</protein>
<organism evidence="1 2">
    <name type="scientific">Roseibium salinum</name>
    <dbReference type="NCBI Taxonomy" id="1604349"/>
    <lineage>
        <taxon>Bacteria</taxon>
        <taxon>Pseudomonadati</taxon>
        <taxon>Pseudomonadota</taxon>
        <taxon>Alphaproteobacteria</taxon>
        <taxon>Hyphomicrobiales</taxon>
        <taxon>Stappiaceae</taxon>
        <taxon>Roseibium</taxon>
    </lineage>
</organism>
<comment type="caution">
    <text evidence="1">The sequence shown here is derived from an EMBL/GenBank/DDBJ whole genome shotgun (WGS) entry which is preliminary data.</text>
</comment>
<proteinExistence type="predicted"/>
<evidence type="ECO:0000313" key="2">
    <source>
        <dbReference type="Proteomes" id="UP001300261"/>
    </source>
</evidence>
<keyword evidence="2" id="KW-1185">Reference proteome</keyword>
<evidence type="ECO:0000313" key="1">
    <source>
        <dbReference type="EMBL" id="MCX2723859.1"/>
    </source>
</evidence>
<dbReference type="RefSeq" id="WP_265963613.1">
    <property type="nucleotide sequence ID" value="NZ_JAPEVI010000003.1"/>
</dbReference>